<dbReference type="Pfam" id="PF13041">
    <property type="entry name" value="PPR_2"/>
    <property type="match status" value="2"/>
</dbReference>
<proteinExistence type="predicted"/>
<organism evidence="3 4">
    <name type="scientific">Vanilla planifolia</name>
    <name type="common">Vanilla</name>
    <dbReference type="NCBI Taxonomy" id="51239"/>
    <lineage>
        <taxon>Eukaryota</taxon>
        <taxon>Viridiplantae</taxon>
        <taxon>Streptophyta</taxon>
        <taxon>Embryophyta</taxon>
        <taxon>Tracheophyta</taxon>
        <taxon>Spermatophyta</taxon>
        <taxon>Magnoliopsida</taxon>
        <taxon>Liliopsida</taxon>
        <taxon>Asparagales</taxon>
        <taxon>Orchidaceae</taxon>
        <taxon>Vanilloideae</taxon>
        <taxon>Vanilleae</taxon>
        <taxon>Vanilla</taxon>
    </lineage>
</organism>
<dbReference type="Gene3D" id="1.25.40.10">
    <property type="entry name" value="Tetratricopeptide repeat domain"/>
    <property type="match status" value="2"/>
</dbReference>
<dbReference type="InterPro" id="IPR011990">
    <property type="entry name" value="TPR-like_helical_dom_sf"/>
</dbReference>
<dbReference type="NCBIfam" id="TIGR00756">
    <property type="entry name" value="PPR"/>
    <property type="match status" value="3"/>
</dbReference>
<dbReference type="GO" id="GO:0007005">
    <property type="term" value="P:mitochondrion organization"/>
    <property type="evidence" value="ECO:0007669"/>
    <property type="project" value="TreeGrafter"/>
</dbReference>
<evidence type="ECO:0000256" key="1">
    <source>
        <dbReference type="ARBA" id="ARBA00022737"/>
    </source>
</evidence>
<reference evidence="3 4" key="1">
    <citation type="journal article" date="2020" name="Nat. Food">
        <title>A phased Vanilla planifolia genome enables genetic improvement of flavour and production.</title>
        <authorList>
            <person name="Hasing T."/>
            <person name="Tang H."/>
            <person name="Brym M."/>
            <person name="Khazi F."/>
            <person name="Huang T."/>
            <person name="Chambers A.H."/>
        </authorList>
    </citation>
    <scope>NUCLEOTIDE SEQUENCE [LARGE SCALE GENOMIC DNA]</scope>
    <source>
        <tissue evidence="3">Leaf</tissue>
    </source>
</reference>
<dbReference type="PANTHER" id="PTHR47934">
    <property type="entry name" value="PENTATRICOPEPTIDE REPEAT-CONTAINING PROTEIN PET309, MITOCHONDRIAL"/>
    <property type="match status" value="1"/>
</dbReference>
<dbReference type="GO" id="GO:0003729">
    <property type="term" value="F:mRNA binding"/>
    <property type="evidence" value="ECO:0007669"/>
    <property type="project" value="TreeGrafter"/>
</dbReference>
<dbReference type="PANTHER" id="PTHR47934:SF24">
    <property type="entry name" value="PENTACOTRIPEPTIDE-REPEAT REGION OF PRORP DOMAIN-CONTAINING PROTEIN"/>
    <property type="match status" value="1"/>
</dbReference>
<sequence length="407" mass="45897">MAATMRRHWSSFLSRCFLSNAAANAASTPSGPSASSSAPLNSIGRLKSAIRAESDPERILALFQSSTHLHHFYRERPLYQMSVHKLARSNRRDLVERLLESQKSDPAAPKSEGFFIRIMSLYTEASMPSHAVRTFEQIPDRTEHSLCALLTIYLKKRRYDHVIELFKRIPRETGIEPGVAAYNILLSALCETSGIDTARKLLDELPMRKDLQPNIISYNTILTACLKYGDDESFDDILKEIEKKVVAQNVVTYNLRMSAFCKRMKSFKAEELLETMASEAVKPNLSTLNTLVNGFCKEGDLESALRVFKRLKVTNDGKERVLPCPDTYVVLLRGLVYKGNFTSAQHICQECLMRGFAPPFAVMKALVNGLVKDSKVEEAEDLVDKMRKVANGQALHSWKKFETELPL</sequence>
<evidence type="ECO:0000313" key="4">
    <source>
        <dbReference type="Proteomes" id="UP000639772"/>
    </source>
</evidence>
<dbReference type="Pfam" id="PF01535">
    <property type="entry name" value="PPR"/>
    <property type="match status" value="2"/>
</dbReference>
<feature type="repeat" description="PPR" evidence="2">
    <location>
        <begin position="284"/>
        <end position="314"/>
    </location>
</feature>
<feature type="repeat" description="PPR" evidence="2">
    <location>
        <begin position="249"/>
        <end position="283"/>
    </location>
</feature>
<evidence type="ECO:0000313" key="3">
    <source>
        <dbReference type="EMBL" id="KAG0493719.1"/>
    </source>
</evidence>
<dbReference type="AlphaFoldDB" id="A0A835VAN0"/>
<protein>
    <recommendedName>
        <fullName evidence="5">Pentatricopeptide repeat-containing protein</fullName>
    </recommendedName>
</protein>
<keyword evidence="1" id="KW-0677">Repeat</keyword>
<dbReference type="InterPro" id="IPR002885">
    <property type="entry name" value="PPR_rpt"/>
</dbReference>
<evidence type="ECO:0000256" key="2">
    <source>
        <dbReference type="PROSITE-ProRule" id="PRU00708"/>
    </source>
</evidence>
<dbReference type="PROSITE" id="PS51375">
    <property type="entry name" value="PPR"/>
    <property type="match status" value="2"/>
</dbReference>
<evidence type="ECO:0008006" key="5">
    <source>
        <dbReference type="Google" id="ProtNLM"/>
    </source>
</evidence>
<gene>
    <name evidence="3" type="ORF">HPP92_004713</name>
</gene>
<dbReference type="EMBL" id="JADCNM010000002">
    <property type="protein sequence ID" value="KAG0493719.1"/>
    <property type="molecule type" value="Genomic_DNA"/>
</dbReference>
<name>A0A835VAN0_VANPL</name>
<dbReference type="GO" id="GO:0005739">
    <property type="term" value="C:mitochondrion"/>
    <property type="evidence" value="ECO:0007669"/>
    <property type="project" value="TreeGrafter"/>
</dbReference>
<comment type="caution">
    <text evidence="3">The sequence shown here is derived from an EMBL/GenBank/DDBJ whole genome shotgun (WGS) entry which is preliminary data.</text>
</comment>
<dbReference type="OrthoDB" id="185373at2759"/>
<dbReference type="Proteomes" id="UP000639772">
    <property type="component" value="Unassembled WGS sequence"/>
</dbReference>
<dbReference type="GO" id="GO:0006396">
    <property type="term" value="P:RNA processing"/>
    <property type="evidence" value="ECO:0007669"/>
    <property type="project" value="TreeGrafter"/>
</dbReference>
<dbReference type="InterPro" id="IPR051114">
    <property type="entry name" value="Mito_RNA_Proc_CCM1"/>
</dbReference>
<accession>A0A835VAN0</accession>